<evidence type="ECO:0000313" key="3">
    <source>
        <dbReference type="EMBL" id="MDG5754162.1"/>
    </source>
</evidence>
<protein>
    <recommendedName>
        <fullName evidence="5">DUF1049 domain-containing protein</fullName>
    </recommendedName>
</protein>
<evidence type="ECO:0000313" key="4">
    <source>
        <dbReference type="Proteomes" id="UP001218246"/>
    </source>
</evidence>
<reference evidence="3 4" key="1">
    <citation type="submission" date="2023-04" db="EMBL/GenBank/DDBJ databases">
        <title>Ectobacillus antri isolated from activated sludge.</title>
        <authorList>
            <person name="Yan P."/>
            <person name="Liu X."/>
        </authorList>
    </citation>
    <scope>NUCLEOTIDE SEQUENCE [LARGE SCALE GENOMIC DNA]</scope>
    <source>
        <strain evidence="3 4">C18H</strain>
    </source>
</reference>
<comment type="caution">
    <text evidence="3">The sequence shown here is derived from an EMBL/GenBank/DDBJ whole genome shotgun (WGS) entry which is preliminary data.</text>
</comment>
<feature type="region of interest" description="Disordered" evidence="1">
    <location>
        <begin position="1"/>
        <end position="34"/>
    </location>
</feature>
<keyword evidence="2" id="KW-0812">Transmembrane</keyword>
<evidence type="ECO:0000256" key="1">
    <source>
        <dbReference type="SAM" id="MobiDB-lite"/>
    </source>
</evidence>
<dbReference type="RefSeq" id="WP_124564788.1">
    <property type="nucleotide sequence ID" value="NZ_JARRRY010000005.1"/>
</dbReference>
<keyword evidence="2" id="KW-0472">Membrane</keyword>
<keyword evidence="4" id="KW-1185">Reference proteome</keyword>
<feature type="compositionally biased region" description="Basic residues" evidence="1">
    <location>
        <begin position="22"/>
        <end position="34"/>
    </location>
</feature>
<gene>
    <name evidence="3" type="ORF">P6P90_09275</name>
</gene>
<dbReference type="EMBL" id="JARULN010000006">
    <property type="protein sequence ID" value="MDG5754162.1"/>
    <property type="molecule type" value="Genomic_DNA"/>
</dbReference>
<feature type="transmembrane region" description="Helical" evidence="2">
    <location>
        <begin position="72"/>
        <end position="91"/>
    </location>
</feature>
<keyword evidence="2" id="KW-1133">Transmembrane helix</keyword>
<evidence type="ECO:0008006" key="5">
    <source>
        <dbReference type="Google" id="ProtNLM"/>
    </source>
</evidence>
<name>A0ABT6H5A9_9BACI</name>
<dbReference type="Proteomes" id="UP001218246">
    <property type="component" value="Unassembled WGS sequence"/>
</dbReference>
<organism evidence="3 4">
    <name type="scientific">Ectobacillus antri</name>
    <dbReference type="NCBI Taxonomy" id="2486280"/>
    <lineage>
        <taxon>Bacteria</taxon>
        <taxon>Bacillati</taxon>
        <taxon>Bacillota</taxon>
        <taxon>Bacilli</taxon>
        <taxon>Bacillales</taxon>
        <taxon>Bacillaceae</taxon>
        <taxon>Ectobacillus</taxon>
    </lineage>
</organism>
<feature type="compositionally biased region" description="Basic residues" evidence="1">
    <location>
        <begin position="1"/>
        <end position="14"/>
    </location>
</feature>
<proteinExistence type="predicted"/>
<accession>A0ABT6H5A9</accession>
<sequence>MGQKAHIKRQKVSSKRAPSSMKKAHTSKKAKQQRKKRTVLLFSITILLVMIYGVFTEEIKIVPSTVQETTKTFLLFGGFYSFLIGVGYILGRRSKR</sequence>
<evidence type="ECO:0000256" key="2">
    <source>
        <dbReference type="SAM" id="Phobius"/>
    </source>
</evidence>